<comment type="caution">
    <text evidence="10">The sequence shown here is derived from an EMBL/GenBank/DDBJ whole genome shotgun (WGS) entry which is preliminary data.</text>
</comment>
<dbReference type="InterPro" id="IPR001789">
    <property type="entry name" value="Sig_transdc_resp-reg_receiver"/>
</dbReference>
<evidence type="ECO:0000256" key="3">
    <source>
        <dbReference type="ARBA" id="ARBA00023015"/>
    </source>
</evidence>
<evidence type="ECO:0000256" key="1">
    <source>
        <dbReference type="ARBA" id="ARBA00022553"/>
    </source>
</evidence>
<dbReference type="EMBL" id="NIOF01000011">
    <property type="protein sequence ID" value="OWQ86156.1"/>
    <property type="molecule type" value="Genomic_DNA"/>
</dbReference>
<dbReference type="InterPro" id="IPR018060">
    <property type="entry name" value="HTH_AraC"/>
</dbReference>
<evidence type="ECO:0000256" key="2">
    <source>
        <dbReference type="ARBA" id="ARBA00023012"/>
    </source>
</evidence>
<evidence type="ECO:0000256" key="6">
    <source>
        <dbReference type="PROSITE-ProRule" id="PRU00169"/>
    </source>
</evidence>
<dbReference type="PANTHER" id="PTHR48111:SF1">
    <property type="entry name" value="TWO-COMPONENT RESPONSE REGULATOR ORR33"/>
    <property type="match status" value="1"/>
</dbReference>
<dbReference type="InterPro" id="IPR009057">
    <property type="entry name" value="Homeodomain-like_sf"/>
</dbReference>
<keyword evidence="1 6" id="KW-0597">Phosphoprotein</keyword>
<dbReference type="SMART" id="SM00342">
    <property type="entry name" value="HTH_ARAC"/>
    <property type="match status" value="1"/>
</dbReference>
<feature type="compositionally biased region" description="Gly residues" evidence="7">
    <location>
        <begin position="310"/>
        <end position="320"/>
    </location>
</feature>
<evidence type="ECO:0000259" key="9">
    <source>
        <dbReference type="PROSITE" id="PS50110"/>
    </source>
</evidence>
<dbReference type="InterPro" id="IPR018062">
    <property type="entry name" value="HTH_AraC-typ_CS"/>
</dbReference>
<dbReference type="InterPro" id="IPR039420">
    <property type="entry name" value="WalR-like"/>
</dbReference>
<feature type="modified residue" description="4-aspartylphosphate" evidence="6">
    <location>
        <position position="99"/>
    </location>
</feature>
<proteinExistence type="predicted"/>
<feature type="domain" description="Response regulatory" evidence="9">
    <location>
        <begin position="51"/>
        <end position="166"/>
    </location>
</feature>
<dbReference type="GO" id="GO:0005829">
    <property type="term" value="C:cytosol"/>
    <property type="evidence" value="ECO:0007669"/>
    <property type="project" value="TreeGrafter"/>
</dbReference>
<dbReference type="Proteomes" id="UP000197468">
    <property type="component" value="Unassembled WGS sequence"/>
</dbReference>
<keyword evidence="5" id="KW-0804">Transcription</keyword>
<dbReference type="GO" id="GO:0003700">
    <property type="term" value="F:DNA-binding transcription factor activity"/>
    <property type="evidence" value="ECO:0007669"/>
    <property type="project" value="InterPro"/>
</dbReference>
<dbReference type="PROSITE" id="PS01124">
    <property type="entry name" value="HTH_ARAC_FAMILY_2"/>
    <property type="match status" value="1"/>
</dbReference>
<dbReference type="SUPFAM" id="SSF46689">
    <property type="entry name" value="Homeodomain-like"/>
    <property type="match status" value="2"/>
</dbReference>
<dbReference type="Pfam" id="PF12833">
    <property type="entry name" value="HTH_18"/>
    <property type="match status" value="1"/>
</dbReference>
<dbReference type="PANTHER" id="PTHR48111">
    <property type="entry name" value="REGULATOR OF RPOS"/>
    <property type="match status" value="1"/>
</dbReference>
<dbReference type="GO" id="GO:0000976">
    <property type="term" value="F:transcription cis-regulatory region binding"/>
    <property type="evidence" value="ECO:0007669"/>
    <property type="project" value="TreeGrafter"/>
</dbReference>
<accession>A0A246J0Q9</accession>
<gene>
    <name evidence="10" type="ORF">CDN99_20165</name>
</gene>
<evidence type="ECO:0000256" key="4">
    <source>
        <dbReference type="ARBA" id="ARBA00023125"/>
    </source>
</evidence>
<evidence type="ECO:0000256" key="7">
    <source>
        <dbReference type="SAM" id="MobiDB-lite"/>
    </source>
</evidence>
<evidence type="ECO:0000313" key="11">
    <source>
        <dbReference type="Proteomes" id="UP000197468"/>
    </source>
</evidence>
<dbReference type="SUPFAM" id="SSF52172">
    <property type="entry name" value="CheY-like"/>
    <property type="match status" value="1"/>
</dbReference>
<evidence type="ECO:0000256" key="5">
    <source>
        <dbReference type="ARBA" id="ARBA00023163"/>
    </source>
</evidence>
<evidence type="ECO:0000259" key="8">
    <source>
        <dbReference type="PROSITE" id="PS01124"/>
    </source>
</evidence>
<dbReference type="InterPro" id="IPR011006">
    <property type="entry name" value="CheY-like_superfamily"/>
</dbReference>
<protein>
    <recommendedName>
        <fullName evidence="12">DNA-binding response regulator</fullName>
    </recommendedName>
</protein>
<dbReference type="Gene3D" id="3.40.50.2300">
    <property type="match status" value="1"/>
</dbReference>
<evidence type="ECO:0000313" key="10">
    <source>
        <dbReference type="EMBL" id="OWQ86156.1"/>
    </source>
</evidence>
<sequence>MFSGTFPPPRMGGLSATRPIVRPARTVYGGPARTMPRMSRPALAPANHRPLLLLVDDQPEDLRWLTALLHPHYRLAFAESGRVALQKAQGLTPDLALLDVGLPDMDGFALCRLLKGDPATRGMPLLFLSAHNDVGSRIEGLSHGAVDFISKPFHPEEVLARVRVHLRLASPRAEAVAEAVVQSGAEEAGTPDQRLLAAARQYIAEHLGEALTVNQIGRQVGLTGRRLLALFREELGQTVSGYISDERVRTGQRLLADTDMSVQDVAFHAGYSNAGNFATAFRERHGLSPQAYRVALRARERADGAPGVDQGPGGPEGEAS</sequence>
<dbReference type="PRINTS" id="PR00032">
    <property type="entry name" value="HTHARAC"/>
</dbReference>
<feature type="region of interest" description="Disordered" evidence="7">
    <location>
        <begin position="300"/>
        <end position="320"/>
    </location>
</feature>
<dbReference type="Pfam" id="PF00072">
    <property type="entry name" value="Response_reg"/>
    <property type="match status" value="1"/>
</dbReference>
<dbReference type="SMART" id="SM00448">
    <property type="entry name" value="REC"/>
    <property type="match status" value="1"/>
</dbReference>
<dbReference type="GO" id="GO:0032993">
    <property type="term" value="C:protein-DNA complex"/>
    <property type="evidence" value="ECO:0007669"/>
    <property type="project" value="TreeGrafter"/>
</dbReference>
<keyword evidence="3" id="KW-0805">Transcription regulation</keyword>
<name>A0A246J0Q9_9BURK</name>
<dbReference type="GO" id="GO:0000156">
    <property type="term" value="F:phosphorelay response regulator activity"/>
    <property type="evidence" value="ECO:0007669"/>
    <property type="project" value="TreeGrafter"/>
</dbReference>
<keyword evidence="4" id="KW-0238">DNA-binding</keyword>
<dbReference type="InterPro" id="IPR020449">
    <property type="entry name" value="Tscrpt_reg_AraC-type_HTH"/>
</dbReference>
<dbReference type="AlphaFoldDB" id="A0A246J0Q9"/>
<organism evidence="10 11">
    <name type="scientific">Roseateles aquatilis</name>
    <dbReference type="NCBI Taxonomy" id="431061"/>
    <lineage>
        <taxon>Bacteria</taxon>
        <taxon>Pseudomonadati</taxon>
        <taxon>Pseudomonadota</taxon>
        <taxon>Betaproteobacteria</taxon>
        <taxon>Burkholderiales</taxon>
        <taxon>Sphaerotilaceae</taxon>
        <taxon>Roseateles</taxon>
    </lineage>
</organism>
<feature type="domain" description="HTH araC/xylS-type" evidence="8">
    <location>
        <begin position="197"/>
        <end position="295"/>
    </location>
</feature>
<keyword evidence="11" id="KW-1185">Reference proteome</keyword>
<dbReference type="PROSITE" id="PS00041">
    <property type="entry name" value="HTH_ARAC_FAMILY_1"/>
    <property type="match status" value="1"/>
</dbReference>
<dbReference type="Gene3D" id="1.10.10.60">
    <property type="entry name" value="Homeodomain-like"/>
    <property type="match status" value="1"/>
</dbReference>
<evidence type="ECO:0008006" key="12">
    <source>
        <dbReference type="Google" id="ProtNLM"/>
    </source>
</evidence>
<dbReference type="PROSITE" id="PS50110">
    <property type="entry name" value="RESPONSE_REGULATORY"/>
    <property type="match status" value="1"/>
</dbReference>
<keyword evidence="2" id="KW-0902">Two-component regulatory system</keyword>
<reference evidence="10 11" key="1">
    <citation type="journal article" date="2008" name="Int. J. Syst. Evol. Microbiol.">
        <title>Description of Roseateles aquatilis sp. nov. and Roseateles terrae sp. nov., in the class Betaproteobacteria, and emended description of the genus Roseateles.</title>
        <authorList>
            <person name="Gomila M."/>
            <person name="Bowien B."/>
            <person name="Falsen E."/>
            <person name="Moore E.R."/>
            <person name="Lalucat J."/>
        </authorList>
    </citation>
    <scope>NUCLEOTIDE SEQUENCE [LARGE SCALE GENOMIC DNA]</scope>
    <source>
        <strain evidence="10 11">CCUG 48205</strain>
    </source>
</reference>